<evidence type="ECO:0000256" key="7">
    <source>
        <dbReference type="ARBA" id="ARBA00023204"/>
    </source>
</evidence>
<keyword evidence="7" id="KW-0234">DNA repair</keyword>
<dbReference type="SUPFAM" id="SSF53756">
    <property type="entry name" value="UDP-Glycosyltransferase/glycogen phosphorylase"/>
    <property type="match status" value="1"/>
</dbReference>
<keyword evidence="3" id="KW-0328">Glycosyltransferase</keyword>
<evidence type="ECO:0000256" key="11">
    <source>
        <dbReference type="SAM" id="MobiDB-lite"/>
    </source>
</evidence>
<dbReference type="Gene3D" id="3.40.50.10130">
    <property type="match status" value="1"/>
</dbReference>
<dbReference type="Pfam" id="PF00534">
    <property type="entry name" value="Glycos_transf_1"/>
    <property type="match status" value="1"/>
</dbReference>
<comment type="subcellular location">
    <subcellularLocation>
        <location evidence="2">Nucleus</location>
    </subcellularLocation>
</comment>
<evidence type="ECO:0000256" key="3">
    <source>
        <dbReference type="ARBA" id="ARBA00022676"/>
    </source>
</evidence>
<keyword evidence="5" id="KW-0227">DNA damage</keyword>
<keyword evidence="4" id="KW-0808">Transferase</keyword>
<feature type="compositionally biased region" description="Polar residues" evidence="11">
    <location>
        <begin position="562"/>
        <end position="577"/>
    </location>
</feature>
<dbReference type="GO" id="GO:0003677">
    <property type="term" value="F:DNA binding"/>
    <property type="evidence" value="ECO:0007669"/>
    <property type="project" value="InterPro"/>
</dbReference>
<dbReference type="GO" id="GO:0012505">
    <property type="term" value="C:endomembrane system"/>
    <property type="evidence" value="ECO:0007669"/>
    <property type="project" value="TreeGrafter"/>
</dbReference>
<gene>
    <name evidence="13" type="ORF">Egran_04599</name>
</gene>
<dbReference type="InterPro" id="IPR027054">
    <property type="entry name" value="ALG2"/>
</dbReference>
<dbReference type="CDD" id="cd03805">
    <property type="entry name" value="GT4_ALG2-like"/>
    <property type="match status" value="1"/>
</dbReference>
<feature type="domain" description="ERCC4" evidence="12">
    <location>
        <begin position="769"/>
        <end position="1044"/>
    </location>
</feature>
<dbReference type="Gene3D" id="1.10.150.670">
    <property type="entry name" value="Crossover junction endonuclease EME1, DNA-binding domain"/>
    <property type="match status" value="1"/>
</dbReference>
<organism evidence="13 14">
    <name type="scientific">Elaphomyces granulatus</name>
    <dbReference type="NCBI Taxonomy" id="519963"/>
    <lineage>
        <taxon>Eukaryota</taxon>
        <taxon>Fungi</taxon>
        <taxon>Dikarya</taxon>
        <taxon>Ascomycota</taxon>
        <taxon>Pezizomycotina</taxon>
        <taxon>Eurotiomycetes</taxon>
        <taxon>Eurotiomycetidae</taxon>
        <taxon>Eurotiales</taxon>
        <taxon>Elaphomycetaceae</taxon>
        <taxon>Elaphomyces</taxon>
    </lineage>
</organism>
<dbReference type="Pfam" id="PF02732">
    <property type="entry name" value="ERCC4"/>
    <property type="match status" value="1"/>
</dbReference>
<dbReference type="PANTHER" id="PTHR45918:SF1">
    <property type="entry name" value="ALPHA-1,3_1,6-MANNOSYLTRANSFERASE ALG2"/>
    <property type="match status" value="1"/>
</dbReference>
<dbReference type="GO" id="GO:0004518">
    <property type="term" value="F:nuclease activity"/>
    <property type="evidence" value="ECO:0007669"/>
    <property type="project" value="InterPro"/>
</dbReference>
<dbReference type="SMART" id="SM00891">
    <property type="entry name" value="ERCC4"/>
    <property type="match status" value="1"/>
</dbReference>
<evidence type="ECO:0000256" key="2">
    <source>
        <dbReference type="ARBA" id="ARBA00004123"/>
    </source>
</evidence>
<feature type="compositionally biased region" description="Polar residues" evidence="11">
    <location>
        <begin position="910"/>
        <end position="923"/>
    </location>
</feature>
<evidence type="ECO:0000259" key="12">
    <source>
        <dbReference type="SMART" id="SM00891"/>
    </source>
</evidence>
<dbReference type="Proteomes" id="UP000243515">
    <property type="component" value="Unassembled WGS sequence"/>
</dbReference>
<evidence type="ECO:0000256" key="8">
    <source>
        <dbReference type="ARBA" id="ARBA00023242"/>
    </source>
</evidence>
<dbReference type="AlphaFoldDB" id="A0A232LU49"/>
<feature type="compositionally biased region" description="Basic and acidic residues" evidence="11">
    <location>
        <begin position="694"/>
        <end position="746"/>
    </location>
</feature>
<dbReference type="Gene3D" id="3.40.50.2000">
    <property type="entry name" value="Glycogen Phosphorylase B"/>
    <property type="match status" value="2"/>
</dbReference>
<dbReference type="GO" id="GO:0061982">
    <property type="term" value="P:meiosis I cell cycle process"/>
    <property type="evidence" value="ECO:0007669"/>
    <property type="project" value="UniProtKB-ARBA"/>
</dbReference>
<dbReference type="EMBL" id="NPHW01004664">
    <property type="protein sequence ID" value="OXV07636.1"/>
    <property type="molecule type" value="Genomic_DNA"/>
</dbReference>
<dbReference type="OrthoDB" id="448893at2759"/>
<evidence type="ECO:0000256" key="9">
    <source>
        <dbReference type="ARBA" id="ARBA00023254"/>
    </source>
</evidence>
<comment type="function">
    <text evidence="1">Mannosylates Man(2)GlcNAc(2)-dolichol diphosphate and Man(1)GlcNAc(2)-dolichol diphosphate to form Man(3)GlcNAc(2)-dolichol diphosphate.</text>
</comment>
<evidence type="ECO:0000313" key="14">
    <source>
        <dbReference type="Proteomes" id="UP000243515"/>
    </source>
</evidence>
<comment type="caution">
    <text evidence="13">The sequence shown here is derived from an EMBL/GenBank/DDBJ whole genome shotgun (WGS) entry which is preliminary data.</text>
</comment>
<dbReference type="GO" id="GO:0006281">
    <property type="term" value="P:DNA repair"/>
    <property type="evidence" value="ECO:0007669"/>
    <property type="project" value="UniProtKB-KW"/>
</dbReference>
<sequence length="1091" mass="122382">MSSLKRSNVIIIHPDLGIGGAERLIIDVALALQSRGHQVTIYTSHRDKTHCFEEARDGTLDVRVRGNTLFPAHVCGRLHVLMAVLRQLHLTVSLLAEMGRTEKESEIFLEDGVFIIDQVPACVPILKILGLRLGGRCDNNRRPHHYGPSQQRILFYCHFPDQLLARRDEGSALVRLVKRVYRYPFDWFEGWAMSASDKVVANSKFTRGVVSAVFGPDRLGDVGIVYPCVDTNTDDVQQGAGKGHEKKPNKDLVGEGNLWGGKKIVLSINRFERKKGVGLAIRAYHGLGEEERRGTRLVIAGGYDNRVQENLQYHKELDTLAQRLGLQTATSKTVISALSIPDTIDVLFLLSVPSAFKQTLLRNAKLLLYTPKHEHFGIVPVEAMHAGLPVLASNTGGPLETVVEGETGWLRDAEKVEDWTTVMKTVLFEMNDMDLARMALNGRERVAHHFSLTAMGDKLEAEIQDMFSAERRPFLAAYSSPRLPSAEFDFLFDDLDKPSKRRRLSPGVTAENGTRSQTQITSLFDFSDDDDLIFASSDPGKVGAATRTFTWDGEESDPVTFAFSTPEPTTSRSEQEISNVERGIPTTITIDDDDDDMGNFSDPFISPDDVLDSILETRALKGKELSNRTANLLASLGNRTKTQSEPISRVTPPGSQLDKKKKKAGDHNPDFSDEINEIAEYQMPKRRNQAKTSNADKEAKAREQEAKAKEREAKTKDREAAKAQRERLKEEEKERKRKEKEDKAKEKQLVADLAEVNKLKINKKQSTSEMIVDLSSSFLDTSVGNQVAEFMNRLEVEHKFFNSSIPNIVKWRRKVRAIYNENVGHWEPCDPRVLQEDHVLCLLSAPEFVDMVVSPVGSDGDALELYILKMKSAYPGCKQIYLIEGLEAWMRKNKNSRNRAYQAEVLRQMTGVNEPSQSQTSRQPGRRTKNPETSPLVDDDVVEDALLQLQVTHSCLIHHTASTVESAEWIKNFTEHISTIPYRKERMDLNDSAFCMERGQVKHGEDAADTYVKMLQEINRITASMAYGIAATYPNVRDLIRGMRKYGPLMLEDVKKATNKNGAQSDGRIGPAASKRLYKVFMGLDPASTDV</sequence>
<dbReference type="PANTHER" id="PTHR45918">
    <property type="entry name" value="ALPHA-1,3/1,6-MANNOSYLTRANSFERASE ALG2"/>
    <property type="match status" value="1"/>
</dbReference>
<evidence type="ECO:0000256" key="6">
    <source>
        <dbReference type="ARBA" id="ARBA00023172"/>
    </source>
</evidence>
<evidence type="ECO:0000256" key="5">
    <source>
        <dbReference type="ARBA" id="ARBA00022763"/>
    </source>
</evidence>
<protein>
    <recommendedName>
        <fullName evidence="10">Asparagine-linked glycosylation protein 2</fullName>
    </recommendedName>
</protein>
<accession>A0A232LU49</accession>
<dbReference type="InterPro" id="IPR006166">
    <property type="entry name" value="ERCC4_domain"/>
</dbReference>
<dbReference type="GO" id="GO:0004378">
    <property type="term" value="F:GDP-Man:Man(1)GlcNAc(2)-PP-Dol alpha-1,3-mannosyltransferase activity"/>
    <property type="evidence" value="ECO:0007669"/>
    <property type="project" value="InterPro"/>
</dbReference>
<keyword evidence="9" id="KW-0469">Meiosis</keyword>
<feature type="region of interest" description="Disordered" evidence="11">
    <location>
        <begin position="556"/>
        <end position="577"/>
    </location>
</feature>
<feature type="compositionally biased region" description="Polar residues" evidence="11">
    <location>
        <begin position="636"/>
        <end position="646"/>
    </location>
</feature>
<dbReference type="InterPro" id="IPR042530">
    <property type="entry name" value="EME1/EME2_C"/>
</dbReference>
<feature type="region of interest" description="Disordered" evidence="11">
    <location>
        <begin position="907"/>
        <end position="937"/>
    </location>
</feature>
<dbReference type="GO" id="GO:0006310">
    <property type="term" value="P:DNA recombination"/>
    <property type="evidence" value="ECO:0007669"/>
    <property type="project" value="UniProtKB-KW"/>
</dbReference>
<evidence type="ECO:0000256" key="10">
    <source>
        <dbReference type="ARBA" id="ARBA00030746"/>
    </source>
</evidence>
<keyword evidence="6" id="KW-0233">DNA recombination</keyword>
<evidence type="ECO:0000313" key="13">
    <source>
        <dbReference type="EMBL" id="OXV07636.1"/>
    </source>
</evidence>
<keyword evidence="8" id="KW-0539">Nucleus</keyword>
<evidence type="ECO:0000256" key="4">
    <source>
        <dbReference type="ARBA" id="ARBA00022679"/>
    </source>
</evidence>
<proteinExistence type="predicted"/>
<evidence type="ECO:0000256" key="1">
    <source>
        <dbReference type="ARBA" id="ARBA00003142"/>
    </source>
</evidence>
<dbReference type="CDD" id="cd20085">
    <property type="entry name" value="XPF_nuclease_Mms4"/>
    <property type="match status" value="1"/>
</dbReference>
<dbReference type="FunFam" id="1.10.150.670:FF:000004">
    <property type="entry name" value="Crossover junction endonuclease EME1"/>
    <property type="match status" value="1"/>
</dbReference>
<feature type="region of interest" description="Disordered" evidence="11">
    <location>
        <begin position="636"/>
        <end position="746"/>
    </location>
</feature>
<dbReference type="InterPro" id="IPR001296">
    <property type="entry name" value="Glyco_trans_1"/>
</dbReference>
<dbReference type="GO" id="GO:0005634">
    <property type="term" value="C:nucleus"/>
    <property type="evidence" value="ECO:0007669"/>
    <property type="project" value="UniProtKB-SubCell"/>
</dbReference>
<keyword evidence="14" id="KW-1185">Reference proteome</keyword>
<reference evidence="13 14" key="1">
    <citation type="journal article" date="2015" name="Environ. Microbiol.">
        <title>Metagenome sequence of Elaphomyces granulatus from sporocarp tissue reveals Ascomycota ectomycorrhizal fingerprints of genome expansion and a Proteobacteria-rich microbiome.</title>
        <authorList>
            <person name="Quandt C.A."/>
            <person name="Kohler A."/>
            <person name="Hesse C.N."/>
            <person name="Sharpton T.J."/>
            <person name="Martin F."/>
            <person name="Spatafora J.W."/>
        </authorList>
    </citation>
    <scope>NUCLEOTIDE SEQUENCE [LARGE SCALE GENOMIC DNA]</scope>
    <source>
        <strain evidence="13 14">OSC145934</strain>
    </source>
</reference>
<dbReference type="InterPro" id="IPR047521">
    <property type="entry name" value="XPF_nuclease_EME1_ascomycetes"/>
</dbReference>
<dbReference type="FunFam" id="3.40.50.10130:FF:000010">
    <property type="entry name" value="Crossover junction endonuclease eme1"/>
    <property type="match status" value="1"/>
</dbReference>
<name>A0A232LU49_9EURO</name>